<evidence type="ECO:0000313" key="3">
    <source>
        <dbReference type="Proteomes" id="UP000756710"/>
    </source>
</evidence>
<keyword evidence="3" id="KW-1185">Reference proteome</keyword>
<dbReference type="EMBL" id="LK022848">
    <property type="protein sequence ID" value="CDR01227.1"/>
    <property type="molecule type" value="Genomic_DNA"/>
</dbReference>
<proteinExistence type="predicted"/>
<protein>
    <submittedName>
        <fullName evidence="1">Transposase IS4 family protein</fullName>
    </submittedName>
</protein>
<accession>A0A060ZBN3</accession>
<reference evidence="1" key="1">
    <citation type="submission" date="2014-05" db="EMBL/GenBank/DDBJ databases">
        <authorList>
            <person name="Horn Fabian"/>
        </authorList>
    </citation>
    <scope>NUCLEOTIDE SEQUENCE</scope>
</reference>
<dbReference type="HOGENOM" id="CLU_2669529_0_0_11"/>
<dbReference type="Proteomes" id="UP000756710">
    <property type="component" value="Unassembled WGS sequence"/>
</dbReference>
<organism evidence="1">
    <name type="scientific">Streptomyces iranensis</name>
    <dbReference type="NCBI Taxonomy" id="576784"/>
    <lineage>
        <taxon>Bacteria</taxon>
        <taxon>Bacillati</taxon>
        <taxon>Actinomycetota</taxon>
        <taxon>Actinomycetes</taxon>
        <taxon>Kitasatosporales</taxon>
        <taxon>Streptomycetaceae</taxon>
        <taxon>Streptomyces</taxon>
        <taxon>Streptomyces violaceusniger group</taxon>
    </lineage>
</organism>
<dbReference type="EMBL" id="JAGGLR010000043">
    <property type="protein sequence ID" value="MBP2068517.1"/>
    <property type="molecule type" value="Genomic_DNA"/>
</dbReference>
<evidence type="ECO:0000313" key="2">
    <source>
        <dbReference type="EMBL" id="MBP2068517.1"/>
    </source>
</evidence>
<dbReference type="AlphaFoldDB" id="A0A060ZBN3"/>
<name>A0A060ZBN3_9ACTN</name>
<reference evidence="2 3" key="2">
    <citation type="submission" date="2021-03" db="EMBL/GenBank/DDBJ databases">
        <title>Genomic Encyclopedia of Type Strains, Phase IV (KMG-IV): sequencing the most valuable type-strain genomes for metagenomic binning, comparative biology and taxonomic classification.</title>
        <authorList>
            <person name="Goeker M."/>
        </authorList>
    </citation>
    <scope>NUCLEOTIDE SEQUENCE [LARGE SCALE GENOMIC DNA]</scope>
    <source>
        <strain evidence="2 3">DSM 41954</strain>
    </source>
</reference>
<sequence>MQVVTVDGLLFPHARQVLRIQHRRRLYGAKKWSSETVYAITDLPAEQADAAEIAAVIDGWVYTTQRYTPVGRSWP</sequence>
<gene>
    <name evidence="2" type="ORF">J2Z30_009598</name>
    <name evidence="1" type="ORF">SIRAN205</name>
</gene>
<evidence type="ECO:0000313" key="1">
    <source>
        <dbReference type="EMBL" id="CDR01227.1"/>
    </source>
</evidence>